<organism evidence="2 3">
    <name type="scientific">Burkholderia lata (strain ATCC 17760 / DSM 23089 / LMG 22485 / NCIMB 9086 / R18194 / 383)</name>
    <dbReference type="NCBI Taxonomy" id="482957"/>
    <lineage>
        <taxon>Bacteria</taxon>
        <taxon>Pseudomonadati</taxon>
        <taxon>Pseudomonadota</taxon>
        <taxon>Betaproteobacteria</taxon>
        <taxon>Burkholderiales</taxon>
        <taxon>Burkholderiaceae</taxon>
        <taxon>Burkholderia</taxon>
        <taxon>Burkholderia cepacia complex</taxon>
    </lineage>
</organism>
<evidence type="ECO:0000313" key="2">
    <source>
        <dbReference type="EMBL" id="VWB23976.1"/>
    </source>
</evidence>
<sequence length="420" mass="48431">MYDQSFSEFTLLRMLRKSDFRDHSDLYDDNHKRNCISTAANAARTNFQGVIPLTVFSKNGKSVYQVADLPSELTLRKITLNIRRKTRVGQPDRQSIVANLKLLLTEGIPFRLYRLDIKSFYESFDTSEVIRAVNEISELSPQTKRLAEWLLSTYQSNGGLGVPRGLALSAVLSEMMMRDFDVFVRGISGVYFYARYVDDIVVITSALENETTFLKRLKSRLPRGLGFNESKQRVQCVKERVSPEKAPSGKAVISFGYLGYSFDVLEPKRINEMQPHKHFRDVLVNISRDKKTRYKTRICRSFLEFSKDRDFDLLYDRLKFLTSNFSVKDLNTGKRRLAGIYYNYPHISSDAASLVELEKFLRDAIRSAHGRVFSRSSKALTSLHKRKLLTLSFMRGHKDCTFAHFHASRIHVIQGCWNHG</sequence>
<protein>
    <recommendedName>
        <fullName evidence="1">Reverse transcriptase domain-containing protein</fullName>
    </recommendedName>
</protein>
<dbReference type="AlphaFoldDB" id="A0A6P2I425"/>
<reference evidence="2 3" key="1">
    <citation type="submission" date="2019-09" db="EMBL/GenBank/DDBJ databases">
        <authorList>
            <person name="Depoorter E."/>
        </authorList>
    </citation>
    <scope>NUCLEOTIDE SEQUENCE [LARGE SCALE GENOMIC DNA]</scope>
    <source>
        <strain evidence="2">R-15945</strain>
    </source>
</reference>
<dbReference type="CDD" id="cd01646">
    <property type="entry name" value="RT_Bac_retron_I"/>
    <property type="match status" value="1"/>
</dbReference>
<gene>
    <name evidence="2" type="ORF">BLA15945_00996</name>
</gene>
<accession>A0A6P2I425</accession>
<name>A0A6P2I425_BURL3</name>
<dbReference type="InterPro" id="IPR000477">
    <property type="entry name" value="RT_dom"/>
</dbReference>
<dbReference type="NCBIfam" id="NF041747">
    <property type="entry name" value="Drt3a"/>
    <property type="match status" value="1"/>
</dbReference>
<evidence type="ECO:0000313" key="3">
    <source>
        <dbReference type="Proteomes" id="UP000494174"/>
    </source>
</evidence>
<proteinExistence type="predicted"/>
<dbReference type="Pfam" id="PF00078">
    <property type="entry name" value="RVT_1"/>
    <property type="match status" value="1"/>
</dbReference>
<feature type="domain" description="Reverse transcriptase" evidence="1">
    <location>
        <begin position="1"/>
        <end position="262"/>
    </location>
</feature>
<dbReference type="PROSITE" id="PS50878">
    <property type="entry name" value="RT_POL"/>
    <property type="match status" value="1"/>
</dbReference>
<dbReference type="Proteomes" id="UP000494174">
    <property type="component" value="Unassembled WGS sequence"/>
</dbReference>
<evidence type="ECO:0000259" key="1">
    <source>
        <dbReference type="PROSITE" id="PS50878"/>
    </source>
</evidence>
<dbReference type="EMBL" id="CABVPU010000003">
    <property type="protein sequence ID" value="VWB23976.1"/>
    <property type="molecule type" value="Genomic_DNA"/>
</dbReference>